<dbReference type="STRING" id="381665.SAMN05216554_0040"/>
<organism evidence="2 3">
    <name type="scientific">Herbiconiux ginsengi</name>
    <dbReference type="NCBI Taxonomy" id="381665"/>
    <lineage>
        <taxon>Bacteria</taxon>
        <taxon>Bacillati</taxon>
        <taxon>Actinomycetota</taxon>
        <taxon>Actinomycetes</taxon>
        <taxon>Micrococcales</taxon>
        <taxon>Microbacteriaceae</taxon>
        <taxon>Herbiconiux</taxon>
    </lineage>
</organism>
<keyword evidence="1" id="KW-0812">Transmembrane</keyword>
<keyword evidence="1" id="KW-0472">Membrane</keyword>
<evidence type="ECO:0000313" key="2">
    <source>
        <dbReference type="EMBL" id="SDZ56483.1"/>
    </source>
</evidence>
<dbReference type="OrthoDB" id="5008076at2"/>
<dbReference type="AlphaFoldDB" id="A0A1H3U219"/>
<proteinExistence type="predicted"/>
<accession>A0A1H3U219</accession>
<evidence type="ECO:0000313" key="3">
    <source>
        <dbReference type="Proteomes" id="UP000198891"/>
    </source>
</evidence>
<dbReference type="Proteomes" id="UP000198891">
    <property type="component" value="Unassembled WGS sequence"/>
</dbReference>
<keyword evidence="1" id="KW-1133">Transmembrane helix</keyword>
<evidence type="ECO:0000256" key="1">
    <source>
        <dbReference type="SAM" id="Phobius"/>
    </source>
</evidence>
<sequence length="69" mass="7681">MISSGFNLSGILIAILAYAVPVVIVLFASYWVIRSAVQSALRRHQLWLEARDRDSRRRPTGAIGNDPTN</sequence>
<feature type="transmembrane region" description="Helical" evidence="1">
    <location>
        <begin position="6"/>
        <end position="33"/>
    </location>
</feature>
<name>A0A1H3U219_9MICO</name>
<protein>
    <submittedName>
        <fullName evidence="2">Uncharacterized protein</fullName>
    </submittedName>
</protein>
<keyword evidence="3" id="KW-1185">Reference proteome</keyword>
<reference evidence="2 3" key="1">
    <citation type="submission" date="2016-10" db="EMBL/GenBank/DDBJ databases">
        <authorList>
            <person name="de Groot N.N."/>
        </authorList>
    </citation>
    <scope>NUCLEOTIDE SEQUENCE [LARGE SCALE GENOMIC DNA]</scope>
    <source>
        <strain evidence="2 3">CGMCC 4.3491</strain>
    </source>
</reference>
<dbReference type="EMBL" id="FNPZ01000010">
    <property type="protein sequence ID" value="SDZ56483.1"/>
    <property type="molecule type" value="Genomic_DNA"/>
</dbReference>
<dbReference type="RefSeq" id="WP_092558407.1">
    <property type="nucleotide sequence ID" value="NZ_FNPZ01000010.1"/>
</dbReference>
<gene>
    <name evidence="2" type="ORF">SAMN05216554_0040</name>
</gene>